<organism evidence="1 2">
    <name type="scientific">Dissostichus mawsoni</name>
    <name type="common">Antarctic cod</name>
    <dbReference type="NCBI Taxonomy" id="36200"/>
    <lineage>
        <taxon>Eukaryota</taxon>
        <taxon>Metazoa</taxon>
        <taxon>Chordata</taxon>
        <taxon>Craniata</taxon>
        <taxon>Vertebrata</taxon>
        <taxon>Euteleostomi</taxon>
        <taxon>Actinopterygii</taxon>
        <taxon>Neopterygii</taxon>
        <taxon>Teleostei</taxon>
        <taxon>Neoteleostei</taxon>
        <taxon>Acanthomorphata</taxon>
        <taxon>Eupercaria</taxon>
        <taxon>Perciformes</taxon>
        <taxon>Notothenioidei</taxon>
        <taxon>Nototheniidae</taxon>
        <taxon>Dissostichus</taxon>
    </lineage>
</organism>
<protein>
    <submittedName>
        <fullName evidence="1">Uncharacterized protein</fullName>
    </submittedName>
</protein>
<comment type="caution">
    <text evidence="1">The sequence shown here is derived from an EMBL/GenBank/DDBJ whole genome shotgun (WGS) entry which is preliminary data.</text>
</comment>
<keyword evidence="2" id="KW-1185">Reference proteome</keyword>
<dbReference type="AlphaFoldDB" id="A0A7J5YRS5"/>
<name>A0A7J5YRS5_DISMA</name>
<gene>
    <name evidence="1" type="ORF">F7725_012760</name>
</gene>
<evidence type="ECO:0000313" key="2">
    <source>
        <dbReference type="Proteomes" id="UP000518266"/>
    </source>
</evidence>
<dbReference type="EMBL" id="JAAKFY010000010">
    <property type="protein sequence ID" value="KAF3850988.1"/>
    <property type="molecule type" value="Genomic_DNA"/>
</dbReference>
<accession>A0A7J5YRS5</accession>
<reference evidence="1 2" key="1">
    <citation type="submission" date="2020-03" db="EMBL/GenBank/DDBJ databases">
        <title>Dissostichus mawsoni Genome sequencing and assembly.</title>
        <authorList>
            <person name="Park H."/>
        </authorList>
    </citation>
    <scope>NUCLEOTIDE SEQUENCE [LARGE SCALE GENOMIC DNA]</scope>
    <source>
        <strain evidence="1">DM0001</strain>
        <tissue evidence="1">Muscle</tissue>
    </source>
</reference>
<proteinExistence type="predicted"/>
<sequence>MAGGRPRGLREKRIEYPSSQLPSSFRSAFTVKLSTTQEARLCSTQASSNIARENIWKSILAQKK</sequence>
<evidence type="ECO:0000313" key="1">
    <source>
        <dbReference type="EMBL" id="KAF3850988.1"/>
    </source>
</evidence>
<dbReference type="Proteomes" id="UP000518266">
    <property type="component" value="Unassembled WGS sequence"/>
</dbReference>